<accession>A0A0C3QN46</accession>
<feature type="compositionally biased region" description="Polar residues" evidence="1">
    <location>
        <begin position="267"/>
        <end position="280"/>
    </location>
</feature>
<feature type="transmembrane region" description="Helical" evidence="2">
    <location>
        <begin position="15"/>
        <end position="34"/>
    </location>
</feature>
<feature type="transmembrane region" description="Helical" evidence="2">
    <location>
        <begin position="119"/>
        <end position="140"/>
    </location>
</feature>
<keyword evidence="2" id="KW-1133">Transmembrane helix</keyword>
<organism evidence="3 4">
    <name type="scientific">Tulasnella calospora MUT 4182</name>
    <dbReference type="NCBI Taxonomy" id="1051891"/>
    <lineage>
        <taxon>Eukaryota</taxon>
        <taxon>Fungi</taxon>
        <taxon>Dikarya</taxon>
        <taxon>Basidiomycota</taxon>
        <taxon>Agaricomycotina</taxon>
        <taxon>Agaricomycetes</taxon>
        <taxon>Cantharellales</taxon>
        <taxon>Tulasnellaceae</taxon>
        <taxon>Tulasnella</taxon>
    </lineage>
</organism>
<evidence type="ECO:0000256" key="1">
    <source>
        <dbReference type="SAM" id="MobiDB-lite"/>
    </source>
</evidence>
<dbReference type="Proteomes" id="UP000054248">
    <property type="component" value="Unassembled WGS sequence"/>
</dbReference>
<protein>
    <recommendedName>
        <fullName evidence="5">Transmembrane protein</fullName>
    </recommendedName>
</protein>
<evidence type="ECO:0000313" key="4">
    <source>
        <dbReference type="Proteomes" id="UP000054248"/>
    </source>
</evidence>
<dbReference type="AlphaFoldDB" id="A0A0C3QN46"/>
<dbReference type="HOGENOM" id="CLU_059054_3_0_1"/>
<feature type="transmembrane region" description="Helical" evidence="2">
    <location>
        <begin position="226"/>
        <end position="248"/>
    </location>
</feature>
<keyword evidence="4" id="KW-1185">Reference proteome</keyword>
<feature type="transmembrane region" description="Helical" evidence="2">
    <location>
        <begin position="160"/>
        <end position="181"/>
    </location>
</feature>
<reference evidence="4" key="2">
    <citation type="submission" date="2015-01" db="EMBL/GenBank/DDBJ databases">
        <title>Evolutionary Origins and Diversification of the Mycorrhizal Mutualists.</title>
        <authorList>
            <consortium name="DOE Joint Genome Institute"/>
            <consortium name="Mycorrhizal Genomics Consortium"/>
            <person name="Kohler A."/>
            <person name="Kuo A."/>
            <person name="Nagy L.G."/>
            <person name="Floudas D."/>
            <person name="Copeland A."/>
            <person name="Barry K.W."/>
            <person name="Cichocki N."/>
            <person name="Veneault-Fourrey C."/>
            <person name="LaButti K."/>
            <person name="Lindquist E.A."/>
            <person name="Lipzen A."/>
            <person name="Lundell T."/>
            <person name="Morin E."/>
            <person name="Murat C."/>
            <person name="Riley R."/>
            <person name="Ohm R."/>
            <person name="Sun H."/>
            <person name="Tunlid A."/>
            <person name="Henrissat B."/>
            <person name="Grigoriev I.V."/>
            <person name="Hibbett D.S."/>
            <person name="Martin F."/>
        </authorList>
    </citation>
    <scope>NUCLEOTIDE SEQUENCE [LARGE SCALE GENOMIC DNA]</scope>
    <source>
        <strain evidence="4">MUT 4182</strain>
    </source>
</reference>
<dbReference type="EMBL" id="KN822942">
    <property type="protein sequence ID" value="KIO34570.1"/>
    <property type="molecule type" value="Genomic_DNA"/>
</dbReference>
<sequence>MAKDWHDPAEMAKESAIYARFVLVLGGIAAWDVLRTLPFDLSIVTGKRKWRWPMLLYFANRIFMLIHIFAYCVNLNAIQQINCDTVVWLSKITDMLGTCTSSIILALRTIAVWHRIKRVWVPLAGLCVVQVVLWCLTMRYSKSVWNPQRKVCQIQSTSPVPLLIGVWGFTMMLDFIIMVLCSVRLWRTRGRGGISSLLLRDGMAYFLVTFIVNFVQTVLAGLNLNAIMNIMVLPMTLVVSVIASTTVFRNVFTLHDDFASEFEKTNGKSGTNPGTTNVSRITFGKGGSTRPPRFGPRRDFLTTAGTDHFAMETVNSSPNLGGVEVTRTVDIERDADAHYNGDHKVDVDDGTSSVATRDEKGRAIGGAF</sequence>
<feature type="transmembrane region" description="Helical" evidence="2">
    <location>
        <begin position="55"/>
        <end position="76"/>
    </location>
</feature>
<evidence type="ECO:0000256" key="2">
    <source>
        <dbReference type="SAM" id="Phobius"/>
    </source>
</evidence>
<feature type="transmembrane region" description="Helical" evidence="2">
    <location>
        <begin position="202"/>
        <end position="220"/>
    </location>
</feature>
<evidence type="ECO:0008006" key="5">
    <source>
        <dbReference type="Google" id="ProtNLM"/>
    </source>
</evidence>
<keyword evidence="2" id="KW-0472">Membrane</keyword>
<proteinExistence type="predicted"/>
<gene>
    <name evidence="3" type="ORF">M407DRAFT_16545</name>
</gene>
<evidence type="ECO:0000313" key="3">
    <source>
        <dbReference type="EMBL" id="KIO34570.1"/>
    </source>
</evidence>
<keyword evidence="2" id="KW-0812">Transmembrane</keyword>
<reference evidence="3 4" key="1">
    <citation type="submission" date="2014-04" db="EMBL/GenBank/DDBJ databases">
        <authorList>
            <consortium name="DOE Joint Genome Institute"/>
            <person name="Kuo A."/>
            <person name="Girlanda M."/>
            <person name="Perotto S."/>
            <person name="Kohler A."/>
            <person name="Nagy L.G."/>
            <person name="Floudas D."/>
            <person name="Copeland A."/>
            <person name="Barry K.W."/>
            <person name="Cichocki N."/>
            <person name="Veneault-Fourrey C."/>
            <person name="LaButti K."/>
            <person name="Lindquist E.A."/>
            <person name="Lipzen A."/>
            <person name="Lundell T."/>
            <person name="Morin E."/>
            <person name="Murat C."/>
            <person name="Sun H."/>
            <person name="Tunlid A."/>
            <person name="Henrissat B."/>
            <person name="Grigoriev I.V."/>
            <person name="Hibbett D.S."/>
            <person name="Martin F."/>
            <person name="Nordberg H.P."/>
            <person name="Cantor M.N."/>
            <person name="Hua S.X."/>
        </authorList>
    </citation>
    <scope>NUCLEOTIDE SEQUENCE [LARGE SCALE GENOMIC DNA]</scope>
    <source>
        <strain evidence="3 4">MUT 4182</strain>
    </source>
</reference>
<feature type="region of interest" description="Disordered" evidence="1">
    <location>
        <begin position="265"/>
        <end position="297"/>
    </location>
</feature>
<name>A0A0C3QN46_9AGAM</name>
<dbReference type="OrthoDB" id="3197626at2759"/>